<reference evidence="3" key="1">
    <citation type="journal article" date="2023" name="Plant J.">
        <title>Genome sequences and population genomics provide insights into the demographic history, inbreeding, and mutation load of two 'living fossil' tree species of Dipteronia.</title>
        <authorList>
            <person name="Feng Y."/>
            <person name="Comes H.P."/>
            <person name="Chen J."/>
            <person name="Zhu S."/>
            <person name="Lu R."/>
            <person name="Zhang X."/>
            <person name="Li P."/>
            <person name="Qiu J."/>
            <person name="Olsen K.M."/>
            <person name="Qiu Y."/>
        </authorList>
    </citation>
    <scope>NUCLEOTIDE SEQUENCE</scope>
    <source>
        <strain evidence="3">NBL</strain>
    </source>
</reference>
<dbReference type="PROSITE" id="PS50158">
    <property type="entry name" value="ZF_CCHC"/>
    <property type="match status" value="1"/>
</dbReference>
<evidence type="ECO:0000313" key="4">
    <source>
        <dbReference type="Proteomes" id="UP001281410"/>
    </source>
</evidence>
<keyword evidence="4" id="KW-1185">Reference proteome</keyword>
<gene>
    <name evidence="3" type="ORF">Dsin_001109</name>
</gene>
<keyword evidence="1" id="KW-0479">Metal-binding</keyword>
<dbReference type="EMBL" id="JANJYJ010000001">
    <property type="protein sequence ID" value="KAK3229228.1"/>
    <property type="molecule type" value="Genomic_DNA"/>
</dbReference>
<keyword evidence="1" id="KW-0863">Zinc-finger</keyword>
<name>A0AAE0B3D6_9ROSI</name>
<dbReference type="GO" id="GO:0008270">
    <property type="term" value="F:zinc ion binding"/>
    <property type="evidence" value="ECO:0007669"/>
    <property type="project" value="UniProtKB-KW"/>
</dbReference>
<sequence length="188" mass="20769">MQLWTINAKDVSEVESSSIAAPTNIIQIARYRALSSKCSKMCYYASMSTEGYKEANMATDKLTIKMNGLLPSSSRTRQENVHRTSKQSTVQIKDPVIAAMKGSMRQNKKCSGKTHKCGKCGQPGHTAKTCRAHVKNSLSTMTSNGAARTWSTLQPIAYADLVRSCSSQYNLDSNGRCQPFLFKIMKLQ</sequence>
<evidence type="ECO:0000256" key="1">
    <source>
        <dbReference type="PROSITE-ProRule" id="PRU00047"/>
    </source>
</evidence>
<accession>A0AAE0B3D6</accession>
<dbReference type="SUPFAM" id="SSF57756">
    <property type="entry name" value="Retrovirus zinc finger-like domains"/>
    <property type="match status" value="1"/>
</dbReference>
<comment type="caution">
    <text evidence="3">The sequence shown here is derived from an EMBL/GenBank/DDBJ whole genome shotgun (WGS) entry which is preliminary data.</text>
</comment>
<feature type="domain" description="CCHC-type" evidence="2">
    <location>
        <begin position="116"/>
        <end position="131"/>
    </location>
</feature>
<protein>
    <recommendedName>
        <fullName evidence="2">CCHC-type domain-containing protein</fullName>
    </recommendedName>
</protein>
<dbReference type="InterPro" id="IPR001878">
    <property type="entry name" value="Znf_CCHC"/>
</dbReference>
<dbReference type="AlphaFoldDB" id="A0AAE0B3D6"/>
<proteinExistence type="predicted"/>
<evidence type="ECO:0000313" key="3">
    <source>
        <dbReference type="EMBL" id="KAK3229228.1"/>
    </source>
</evidence>
<evidence type="ECO:0000259" key="2">
    <source>
        <dbReference type="PROSITE" id="PS50158"/>
    </source>
</evidence>
<dbReference type="InterPro" id="IPR036875">
    <property type="entry name" value="Znf_CCHC_sf"/>
</dbReference>
<keyword evidence="1" id="KW-0862">Zinc</keyword>
<dbReference type="GO" id="GO:0003676">
    <property type="term" value="F:nucleic acid binding"/>
    <property type="evidence" value="ECO:0007669"/>
    <property type="project" value="InterPro"/>
</dbReference>
<dbReference type="Proteomes" id="UP001281410">
    <property type="component" value="Unassembled WGS sequence"/>
</dbReference>
<organism evidence="3 4">
    <name type="scientific">Dipteronia sinensis</name>
    <dbReference type="NCBI Taxonomy" id="43782"/>
    <lineage>
        <taxon>Eukaryota</taxon>
        <taxon>Viridiplantae</taxon>
        <taxon>Streptophyta</taxon>
        <taxon>Embryophyta</taxon>
        <taxon>Tracheophyta</taxon>
        <taxon>Spermatophyta</taxon>
        <taxon>Magnoliopsida</taxon>
        <taxon>eudicotyledons</taxon>
        <taxon>Gunneridae</taxon>
        <taxon>Pentapetalae</taxon>
        <taxon>rosids</taxon>
        <taxon>malvids</taxon>
        <taxon>Sapindales</taxon>
        <taxon>Sapindaceae</taxon>
        <taxon>Hippocastanoideae</taxon>
        <taxon>Acereae</taxon>
        <taxon>Dipteronia</taxon>
    </lineage>
</organism>